<feature type="region of interest" description="Disordered" evidence="1">
    <location>
        <begin position="45"/>
        <end position="64"/>
    </location>
</feature>
<feature type="compositionally biased region" description="Acidic residues" evidence="1">
    <location>
        <begin position="55"/>
        <end position="64"/>
    </location>
</feature>
<evidence type="ECO:0000313" key="3">
    <source>
        <dbReference type="EMBL" id="MBJ7597763.1"/>
    </source>
</evidence>
<evidence type="ECO:0000259" key="2">
    <source>
        <dbReference type="Pfam" id="PF01526"/>
    </source>
</evidence>
<proteinExistence type="predicted"/>
<accession>A0A934K6W4</accession>
<gene>
    <name evidence="3" type="ORF">JF922_06725</name>
</gene>
<sequence>MDAALAQLRQSGYPIREEDVGRVSPLGFKHLNVLGRYAFTASTRGRLRPLRDPAATDDDEEDDK</sequence>
<protein>
    <submittedName>
        <fullName evidence="3">Tn3 family transposase</fullName>
    </submittedName>
</protein>
<reference evidence="3" key="1">
    <citation type="submission" date="2020-10" db="EMBL/GenBank/DDBJ databases">
        <title>Ca. Dormibacterota MAGs.</title>
        <authorList>
            <person name="Montgomery K."/>
        </authorList>
    </citation>
    <scope>NUCLEOTIDE SEQUENCE [LARGE SCALE GENOMIC DNA]</scope>
    <source>
        <strain evidence="3">SC8812_S17_10</strain>
    </source>
</reference>
<name>A0A934K6W4_9BACT</name>
<evidence type="ECO:0000256" key="1">
    <source>
        <dbReference type="SAM" id="MobiDB-lite"/>
    </source>
</evidence>
<dbReference type="EMBL" id="JAEKNR010000076">
    <property type="protein sequence ID" value="MBJ7597763.1"/>
    <property type="molecule type" value="Genomic_DNA"/>
</dbReference>
<evidence type="ECO:0000313" key="4">
    <source>
        <dbReference type="Proteomes" id="UP000612893"/>
    </source>
</evidence>
<dbReference type="Proteomes" id="UP000612893">
    <property type="component" value="Unassembled WGS sequence"/>
</dbReference>
<feature type="domain" description="Tn3 transposase DDE" evidence="2">
    <location>
        <begin position="1"/>
        <end position="37"/>
    </location>
</feature>
<keyword evidence="4" id="KW-1185">Reference proteome</keyword>
<dbReference type="AlphaFoldDB" id="A0A934K6W4"/>
<dbReference type="Pfam" id="PF01526">
    <property type="entry name" value="DDE_Tnp_Tn3"/>
    <property type="match status" value="1"/>
</dbReference>
<organism evidence="3 4">
    <name type="scientific">Candidatus Nephthysia bennettiae</name>
    <dbReference type="NCBI Taxonomy" id="3127016"/>
    <lineage>
        <taxon>Bacteria</taxon>
        <taxon>Bacillati</taxon>
        <taxon>Candidatus Dormiibacterota</taxon>
        <taxon>Candidatus Dormibacteria</taxon>
        <taxon>Candidatus Dormibacterales</taxon>
        <taxon>Candidatus Dormibacteraceae</taxon>
        <taxon>Candidatus Nephthysia</taxon>
    </lineage>
</organism>
<dbReference type="InterPro" id="IPR002513">
    <property type="entry name" value="Tn3_Tnp_DDE_dom"/>
</dbReference>
<comment type="caution">
    <text evidence="3">The sequence shown here is derived from an EMBL/GenBank/DDBJ whole genome shotgun (WGS) entry which is preliminary data.</text>
</comment>